<sequence length="75" mass="8094">MRHLTILVFWLRSLASMSSSWLCSSSLALINCSEISSPTTVVAALGPGGSFLASPNFFHSLRLATDFDTCLRSTL</sequence>
<proteinExistence type="predicted"/>
<organism evidence="2">
    <name type="scientific">Ixodes ricinus</name>
    <name type="common">Common tick</name>
    <name type="synonym">Acarus ricinus</name>
    <dbReference type="NCBI Taxonomy" id="34613"/>
    <lineage>
        <taxon>Eukaryota</taxon>
        <taxon>Metazoa</taxon>
        <taxon>Ecdysozoa</taxon>
        <taxon>Arthropoda</taxon>
        <taxon>Chelicerata</taxon>
        <taxon>Arachnida</taxon>
        <taxon>Acari</taxon>
        <taxon>Parasitiformes</taxon>
        <taxon>Ixodida</taxon>
        <taxon>Ixodoidea</taxon>
        <taxon>Ixodidae</taxon>
        <taxon>Ixodinae</taxon>
        <taxon>Ixodes</taxon>
    </lineage>
</organism>
<accession>A0A6B0TZK5</accession>
<evidence type="ECO:0000313" key="2">
    <source>
        <dbReference type="EMBL" id="MXU83401.1"/>
    </source>
</evidence>
<keyword evidence="1" id="KW-0732">Signal</keyword>
<dbReference type="AlphaFoldDB" id="A0A6B0TZK5"/>
<dbReference type="EMBL" id="GIFC01001318">
    <property type="protein sequence ID" value="MXU83401.1"/>
    <property type="molecule type" value="Transcribed_RNA"/>
</dbReference>
<protein>
    <submittedName>
        <fullName evidence="2">Putative secreted protein</fullName>
    </submittedName>
</protein>
<name>A0A6B0TZK5_IXORI</name>
<feature type="chain" id="PRO_5025544932" evidence="1">
    <location>
        <begin position="21"/>
        <end position="75"/>
    </location>
</feature>
<reference evidence="2" key="1">
    <citation type="submission" date="2019-12" db="EMBL/GenBank/DDBJ databases">
        <title>An insight into the sialome of adult female Ixodes ricinus ticks feeding for 6 days.</title>
        <authorList>
            <person name="Perner J."/>
            <person name="Ribeiro J.M.C."/>
        </authorList>
    </citation>
    <scope>NUCLEOTIDE SEQUENCE</scope>
    <source>
        <strain evidence="2">Semi-engorged</strain>
        <tissue evidence="2">Salivary glands</tissue>
    </source>
</reference>
<feature type="signal peptide" evidence="1">
    <location>
        <begin position="1"/>
        <end position="20"/>
    </location>
</feature>
<evidence type="ECO:0000256" key="1">
    <source>
        <dbReference type="SAM" id="SignalP"/>
    </source>
</evidence>